<dbReference type="InterPro" id="IPR001694">
    <property type="entry name" value="NADH_UbQ_OxRdtase_su1/FPO"/>
</dbReference>
<protein>
    <recommendedName>
        <fullName evidence="7">NADH-quinone oxidoreductase subunit H</fullName>
    </recommendedName>
</protein>
<keyword evidence="3 5" id="KW-1133">Transmembrane helix</keyword>
<reference evidence="6" key="1">
    <citation type="journal article" date="2014" name="Front. Microbiol.">
        <title>High frequency of phylogenetically diverse reductive dehalogenase-homologous genes in deep subseafloor sedimentary metagenomes.</title>
        <authorList>
            <person name="Kawai M."/>
            <person name="Futagami T."/>
            <person name="Toyoda A."/>
            <person name="Takaki Y."/>
            <person name="Nishi S."/>
            <person name="Hori S."/>
            <person name="Arai W."/>
            <person name="Tsubouchi T."/>
            <person name="Morono Y."/>
            <person name="Uchiyama I."/>
            <person name="Ito T."/>
            <person name="Fujiyama A."/>
            <person name="Inagaki F."/>
            <person name="Takami H."/>
        </authorList>
    </citation>
    <scope>NUCLEOTIDE SEQUENCE</scope>
    <source>
        <strain evidence="6">Expedition CK06-06</strain>
    </source>
</reference>
<feature type="transmembrane region" description="Helical" evidence="5">
    <location>
        <begin position="118"/>
        <end position="138"/>
    </location>
</feature>
<sequence>LFLVGHGYSSFYYIAPGSVVMPDPITMIGNWFEGVLANLGLSTGLVTLILAILGVLIVVIFLLIIDIALVWLERKVVARFQDRLGPNRVGPFGLIQPIADVVKLLIKEDTTPLGADRILYNLAPILALATVLLIWAVIPFTPTLVGSEINVGVLFIVAVGAIGTLGIFMAGWASNNKYALLGAFRTVAQVISYEVPMLIALLVPVLLARTMSVQGIVHEQEIWYVLMAPVSALIFFLTGIAEIGRTPFDLLEAESEIVAGF</sequence>
<proteinExistence type="predicted"/>
<evidence type="ECO:0000256" key="1">
    <source>
        <dbReference type="ARBA" id="ARBA00004141"/>
    </source>
</evidence>
<accession>X1DBN2</accession>
<keyword evidence="4 5" id="KW-0472">Membrane</keyword>
<organism evidence="6">
    <name type="scientific">marine sediment metagenome</name>
    <dbReference type="NCBI Taxonomy" id="412755"/>
    <lineage>
        <taxon>unclassified sequences</taxon>
        <taxon>metagenomes</taxon>
        <taxon>ecological metagenomes</taxon>
    </lineage>
</organism>
<dbReference type="PANTHER" id="PTHR11432">
    <property type="entry name" value="NADH DEHYDROGENASE SUBUNIT 1"/>
    <property type="match status" value="1"/>
</dbReference>
<feature type="transmembrane region" description="Helical" evidence="5">
    <location>
        <begin position="222"/>
        <end position="241"/>
    </location>
</feature>
<gene>
    <name evidence="6" type="ORF">S01H4_53257</name>
</gene>
<feature type="transmembrane region" description="Helical" evidence="5">
    <location>
        <begin position="45"/>
        <end position="72"/>
    </location>
</feature>
<dbReference type="EMBL" id="BART01030518">
    <property type="protein sequence ID" value="GAH17627.1"/>
    <property type="molecule type" value="Genomic_DNA"/>
</dbReference>
<dbReference type="Pfam" id="PF00146">
    <property type="entry name" value="NADHdh"/>
    <property type="match status" value="1"/>
</dbReference>
<comment type="caution">
    <text evidence="6">The sequence shown here is derived from an EMBL/GenBank/DDBJ whole genome shotgun (WGS) entry which is preliminary data.</text>
</comment>
<evidence type="ECO:0000256" key="2">
    <source>
        <dbReference type="ARBA" id="ARBA00022692"/>
    </source>
</evidence>
<feature type="transmembrane region" description="Helical" evidence="5">
    <location>
        <begin position="150"/>
        <end position="174"/>
    </location>
</feature>
<keyword evidence="2 5" id="KW-0812">Transmembrane</keyword>
<dbReference type="PANTHER" id="PTHR11432:SF3">
    <property type="entry name" value="NADH-UBIQUINONE OXIDOREDUCTASE CHAIN 1"/>
    <property type="match status" value="1"/>
</dbReference>
<comment type="subcellular location">
    <subcellularLocation>
        <location evidence="1">Membrane</location>
        <topology evidence="1">Multi-pass membrane protein</topology>
    </subcellularLocation>
</comment>
<dbReference type="GO" id="GO:0003954">
    <property type="term" value="F:NADH dehydrogenase activity"/>
    <property type="evidence" value="ECO:0007669"/>
    <property type="project" value="TreeGrafter"/>
</dbReference>
<evidence type="ECO:0000256" key="4">
    <source>
        <dbReference type="ARBA" id="ARBA00023136"/>
    </source>
</evidence>
<dbReference type="GO" id="GO:0009060">
    <property type="term" value="P:aerobic respiration"/>
    <property type="evidence" value="ECO:0007669"/>
    <property type="project" value="TreeGrafter"/>
</dbReference>
<evidence type="ECO:0000256" key="5">
    <source>
        <dbReference type="SAM" id="Phobius"/>
    </source>
</evidence>
<name>X1DBN2_9ZZZZ</name>
<feature type="non-terminal residue" evidence="6">
    <location>
        <position position="261"/>
    </location>
</feature>
<dbReference type="AlphaFoldDB" id="X1DBN2"/>
<evidence type="ECO:0000256" key="3">
    <source>
        <dbReference type="ARBA" id="ARBA00022989"/>
    </source>
</evidence>
<feature type="non-terminal residue" evidence="6">
    <location>
        <position position="1"/>
    </location>
</feature>
<dbReference type="GO" id="GO:0016020">
    <property type="term" value="C:membrane"/>
    <property type="evidence" value="ECO:0007669"/>
    <property type="project" value="UniProtKB-SubCell"/>
</dbReference>
<evidence type="ECO:0000313" key="6">
    <source>
        <dbReference type="EMBL" id="GAH17627.1"/>
    </source>
</evidence>
<feature type="transmembrane region" description="Helical" evidence="5">
    <location>
        <begin position="195"/>
        <end position="216"/>
    </location>
</feature>
<evidence type="ECO:0008006" key="7">
    <source>
        <dbReference type="Google" id="ProtNLM"/>
    </source>
</evidence>